<feature type="signal peptide" evidence="1">
    <location>
        <begin position="1"/>
        <end position="23"/>
    </location>
</feature>
<dbReference type="InterPro" id="IPR036249">
    <property type="entry name" value="Thioredoxin-like_sf"/>
</dbReference>
<evidence type="ECO:0000259" key="2">
    <source>
        <dbReference type="PROSITE" id="PS51352"/>
    </source>
</evidence>
<reference evidence="3" key="1">
    <citation type="submission" date="2023-05" db="EMBL/GenBank/DDBJ databases">
        <authorList>
            <person name="Zhang X."/>
        </authorList>
    </citation>
    <scope>NUCLEOTIDE SEQUENCE</scope>
    <source>
        <strain evidence="3">YF14B1</strain>
    </source>
</reference>
<keyword evidence="1" id="KW-0732">Signal</keyword>
<dbReference type="CDD" id="cd02966">
    <property type="entry name" value="TlpA_like_family"/>
    <property type="match status" value="1"/>
</dbReference>
<evidence type="ECO:0000256" key="1">
    <source>
        <dbReference type="SAM" id="SignalP"/>
    </source>
</evidence>
<evidence type="ECO:0000313" key="4">
    <source>
        <dbReference type="Proteomes" id="UP001241110"/>
    </source>
</evidence>
<dbReference type="GO" id="GO:0016491">
    <property type="term" value="F:oxidoreductase activity"/>
    <property type="evidence" value="ECO:0007669"/>
    <property type="project" value="InterPro"/>
</dbReference>
<sequence length="171" mass="19700">MQRIISLSFILFTLIYLGACTSAQEKKESTPTQKASAETKPKLPNFQVKTMDGKLISISQLPQNRPTIVFFFHPDCEHCQAEATELQKYTDRFANTNFLMITWDEIPKIQGFMQKYKLKAPITAYKIDNNTLFQTYGVLRLPAVYIYNSQNDLIQQFNGEAKIDAILNYIK</sequence>
<dbReference type="PROSITE" id="PS51352">
    <property type="entry name" value="THIOREDOXIN_2"/>
    <property type="match status" value="1"/>
</dbReference>
<dbReference type="InterPro" id="IPR050553">
    <property type="entry name" value="Thioredoxin_ResA/DsbE_sf"/>
</dbReference>
<dbReference type="PANTHER" id="PTHR42852">
    <property type="entry name" value="THIOL:DISULFIDE INTERCHANGE PROTEIN DSBE"/>
    <property type="match status" value="1"/>
</dbReference>
<dbReference type="SUPFAM" id="SSF52833">
    <property type="entry name" value="Thioredoxin-like"/>
    <property type="match status" value="1"/>
</dbReference>
<dbReference type="RefSeq" id="WP_313980721.1">
    <property type="nucleotide sequence ID" value="NZ_JASJOS010000006.1"/>
</dbReference>
<dbReference type="Proteomes" id="UP001241110">
    <property type="component" value="Unassembled WGS sequence"/>
</dbReference>
<comment type="caution">
    <text evidence="3">The sequence shown here is derived from an EMBL/GenBank/DDBJ whole genome shotgun (WGS) entry which is preliminary data.</text>
</comment>
<name>A0AAE3QRW8_9BACT</name>
<dbReference type="PANTHER" id="PTHR42852:SF17">
    <property type="entry name" value="THIOREDOXIN-LIKE PROTEIN HI_1115"/>
    <property type="match status" value="1"/>
</dbReference>
<dbReference type="EMBL" id="JASJOS010000006">
    <property type="protein sequence ID" value="MDJ1482081.1"/>
    <property type="molecule type" value="Genomic_DNA"/>
</dbReference>
<feature type="chain" id="PRO_5042193674" evidence="1">
    <location>
        <begin position="24"/>
        <end position="171"/>
    </location>
</feature>
<dbReference type="Pfam" id="PF00578">
    <property type="entry name" value="AhpC-TSA"/>
    <property type="match status" value="1"/>
</dbReference>
<evidence type="ECO:0000313" key="3">
    <source>
        <dbReference type="EMBL" id="MDJ1482081.1"/>
    </source>
</evidence>
<dbReference type="InterPro" id="IPR013766">
    <property type="entry name" value="Thioredoxin_domain"/>
</dbReference>
<dbReference type="InterPro" id="IPR000866">
    <property type="entry name" value="AhpC/TSA"/>
</dbReference>
<dbReference type="GO" id="GO:0016209">
    <property type="term" value="F:antioxidant activity"/>
    <property type="evidence" value="ECO:0007669"/>
    <property type="project" value="InterPro"/>
</dbReference>
<accession>A0AAE3QRW8</accession>
<gene>
    <name evidence="3" type="ORF">QNI16_16380</name>
</gene>
<protein>
    <submittedName>
        <fullName evidence="3">TlpA disulfide reductase family protein</fullName>
    </submittedName>
</protein>
<proteinExistence type="predicted"/>
<organism evidence="3 4">
    <name type="scientific">Xanthocytophaga flava</name>
    <dbReference type="NCBI Taxonomy" id="3048013"/>
    <lineage>
        <taxon>Bacteria</taxon>
        <taxon>Pseudomonadati</taxon>
        <taxon>Bacteroidota</taxon>
        <taxon>Cytophagia</taxon>
        <taxon>Cytophagales</taxon>
        <taxon>Rhodocytophagaceae</taxon>
        <taxon>Xanthocytophaga</taxon>
    </lineage>
</organism>
<feature type="domain" description="Thioredoxin" evidence="2">
    <location>
        <begin position="37"/>
        <end position="171"/>
    </location>
</feature>
<dbReference type="Gene3D" id="3.40.30.10">
    <property type="entry name" value="Glutaredoxin"/>
    <property type="match status" value="1"/>
</dbReference>
<dbReference type="AlphaFoldDB" id="A0AAE3QRW8"/>